<keyword evidence="6 11" id="KW-0808">Transferase</keyword>
<dbReference type="EC" id="2.3.1.179" evidence="3 11"/>
<dbReference type="PROSITE" id="PS00606">
    <property type="entry name" value="KS3_1"/>
    <property type="match status" value="1"/>
</dbReference>
<accession>A0A518GWG5</accession>
<evidence type="ECO:0000313" key="16">
    <source>
        <dbReference type="Proteomes" id="UP000317835"/>
    </source>
</evidence>
<dbReference type="PANTHER" id="PTHR11712:SF336">
    <property type="entry name" value="3-OXOACYL-[ACYL-CARRIER-PROTEIN] SYNTHASE, MITOCHONDRIAL"/>
    <property type="match status" value="1"/>
</dbReference>
<dbReference type="PIRSF" id="PIRSF000447">
    <property type="entry name" value="KAS_II"/>
    <property type="match status" value="1"/>
</dbReference>
<evidence type="ECO:0000256" key="13">
    <source>
        <dbReference type="RuleBase" id="RU003694"/>
    </source>
</evidence>
<keyword evidence="16" id="KW-1185">Reference proteome</keyword>
<sequence>MSRRVFITGIGVVTGLGETLKDFWSGLLEGRSGVGPLTLFDTSPFKVHFGGQVRDWDADARFGHKEARRIDRFAQFALVAAESAVKDAGLDLVAAPPVPPERFGVYIGSGIGGLNEFEEQHRNLIDKGPRQISAFTIPKLMVNAASGQISIKYGLKGPTSAVATACASAANAIGDAFKAIQAGWADAMVTGGSEAAITHMGLGGFASMRALSTRNDDPQRASRPFDKDRDGFVLAEGAGVLIIEAEEVARARGARVYAELLGYGMSADGSHITAPDEEGRGAERAMRMCLQDARCNPDQVGYINAHGTSTGLGDLAETKAMKTIFGDHAKHGLMVSSTKSHLGHLLGASGGVELVASCLAIHRGVLPPTINLDEPGEGCDLDYIPHTAREVRVDRVMSNSFGFGGHNASLLIGRP</sequence>
<comment type="catalytic activity">
    <reaction evidence="11">
        <text>a fatty acyl-[ACP] + malonyl-[ACP] + H(+) = a 3-oxoacyl-[ACP] + holo-[ACP] + CO2</text>
        <dbReference type="Rhea" id="RHEA:22836"/>
        <dbReference type="Rhea" id="RHEA-COMP:9623"/>
        <dbReference type="Rhea" id="RHEA-COMP:9685"/>
        <dbReference type="Rhea" id="RHEA-COMP:9916"/>
        <dbReference type="Rhea" id="RHEA-COMP:14125"/>
        <dbReference type="ChEBI" id="CHEBI:15378"/>
        <dbReference type="ChEBI" id="CHEBI:16526"/>
        <dbReference type="ChEBI" id="CHEBI:64479"/>
        <dbReference type="ChEBI" id="CHEBI:78449"/>
        <dbReference type="ChEBI" id="CHEBI:78776"/>
        <dbReference type="ChEBI" id="CHEBI:138651"/>
    </reaction>
</comment>
<evidence type="ECO:0000256" key="3">
    <source>
        <dbReference type="ARBA" id="ARBA00012356"/>
    </source>
</evidence>
<dbReference type="NCBIfam" id="NF005589">
    <property type="entry name" value="PRK07314.1"/>
    <property type="match status" value="1"/>
</dbReference>
<evidence type="ECO:0000256" key="2">
    <source>
        <dbReference type="ARBA" id="ARBA00008467"/>
    </source>
</evidence>
<evidence type="ECO:0000256" key="11">
    <source>
        <dbReference type="PIRNR" id="PIRNR000447"/>
    </source>
</evidence>
<feature type="active site" description="For beta-ketoacyl synthase activity" evidence="12">
    <location>
        <position position="166"/>
    </location>
</feature>
<evidence type="ECO:0000256" key="10">
    <source>
        <dbReference type="ARBA" id="ARBA00023315"/>
    </source>
</evidence>
<keyword evidence="9 11" id="KW-0275">Fatty acid biosynthesis</keyword>
<dbReference type="PROSITE" id="PS52004">
    <property type="entry name" value="KS3_2"/>
    <property type="match status" value="1"/>
</dbReference>
<dbReference type="InterPro" id="IPR020841">
    <property type="entry name" value="PKS_Beta-ketoAc_synthase_dom"/>
</dbReference>
<dbReference type="InterPro" id="IPR016039">
    <property type="entry name" value="Thiolase-like"/>
</dbReference>
<dbReference type="UniPathway" id="UPA00094"/>
<comment type="catalytic activity">
    <reaction evidence="11">
        <text>(9Z)-hexadecenoyl-[ACP] + malonyl-[ACP] + H(+) = 3-oxo-(11Z)-octadecenoyl-[ACP] + holo-[ACP] + CO2</text>
        <dbReference type="Rhea" id="RHEA:55040"/>
        <dbReference type="Rhea" id="RHEA-COMP:9623"/>
        <dbReference type="Rhea" id="RHEA-COMP:9685"/>
        <dbReference type="Rhea" id="RHEA-COMP:10800"/>
        <dbReference type="Rhea" id="RHEA-COMP:14074"/>
        <dbReference type="ChEBI" id="CHEBI:15378"/>
        <dbReference type="ChEBI" id="CHEBI:16526"/>
        <dbReference type="ChEBI" id="CHEBI:64479"/>
        <dbReference type="ChEBI" id="CHEBI:78449"/>
        <dbReference type="ChEBI" id="CHEBI:83989"/>
        <dbReference type="ChEBI" id="CHEBI:138538"/>
        <dbReference type="EC" id="2.3.1.179"/>
    </reaction>
</comment>
<dbReference type="InterPro" id="IPR017568">
    <property type="entry name" value="3-oxoacyl-ACP_synth-2"/>
</dbReference>
<dbReference type="SMART" id="SM00825">
    <property type="entry name" value="PKS_KS"/>
    <property type="match status" value="1"/>
</dbReference>
<gene>
    <name evidence="15" type="primary">fabF_2</name>
    <name evidence="15" type="ORF">ElP_07790</name>
</gene>
<dbReference type="Pfam" id="PF00109">
    <property type="entry name" value="ketoacyl-synt"/>
    <property type="match status" value="1"/>
</dbReference>
<comment type="pathway">
    <text evidence="1 11">Lipid metabolism; fatty acid biosynthesis.</text>
</comment>
<evidence type="ECO:0000256" key="8">
    <source>
        <dbReference type="ARBA" id="ARBA00023098"/>
    </source>
</evidence>
<evidence type="ECO:0000313" key="15">
    <source>
        <dbReference type="EMBL" id="QDV32937.1"/>
    </source>
</evidence>
<evidence type="ECO:0000256" key="6">
    <source>
        <dbReference type="ARBA" id="ARBA00022679"/>
    </source>
</evidence>
<evidence type="ECO:0000259" key="14">
    <source>
        <dbReference type="PROSITE" id="PS52004"/>
    </source>
</evidence>
<comment type="function">
    <text evidence="11">Involved in the type II fatty acid elongation cycle. Catalyzes the elongation of a wide range of acyl-ACP by the addition of two carbons from malonyl-ACP to an acyl acceptor. Can efficiently catalyze the conversion of palmitoleoyl-ACP (cis-hexadec-9-enoyl-ACP) to cis-vaccenoyl-ACP (cis-octadec-11-enoyl-ACP), an essential step in the thermal regulation of fatty acid composition.</text>
</comment>
<evidence type="ECO:0000256" key="7">
    <source>
        <dbReference type="ARBA" id="ARBA00022832"/>
    </source>
</evidence>
<dbReference type="RefSeq" id="WP_197446693.1">
    <property type="nucleotide sequence ID" value="NZ_CP036426.1"/>
</dbReference>
<dbReference type="Pfam" id="PF02801">
    <property type="entry name" value="Ketoacyl-synt_C"/>
    <property type="match status" value="1"/>
</dbReference>
<dbReference type="AlphaFoldDB" id="A0A518GWG5"/>
<comment type="similarity">
    <text evidence="2 11 13">Belongs to the thiolase-like superfamily. Beta-ketoacyl-ACP synthases family.</text>
</comment>
<protein>
    <recommendedName>
        <fullName evidence="4 11">3-oxoacyl-[acyl-carrier-protein] synthase 2</fullName>
        <ecNumber evidence="3 11">2.3.1.179</ecNumber>
    </recommendedName>
</protein>
<dbReference type="InterPro" id="IPR018201">
    <property type="entry name" value="Ketoacyl_synth_AS"/>
</dbReference>
<evidence type="ECO:0000256" key="12">
    <source>
        <dbReference type="PIRSR" id="PIRSR000447-1"/>
    </source>
</evidence>
<dbReference type="GO" id="GO:0004315">
    <property type="term" value="F:3-oxoacyl-[acyl-carrier-protein] synthase activity"/>
    <property type="evidence" value="ECO:0007669"/>
    <property type="project" value="UniProtKB-UniRule"/>
</dbReference>
<evidence type="ECO:0000256" key="5">
    <source>
        <dbReference type="ARBA" id="ARBA00022516"/>
    </source>
</evidence>
<proteinExistence type="inferred from homology"/>
<dbReference type="Gene3D" id="3.40.47.10">
    <property type="match status" value="1"/>
</dbReference>
<dbReference type="CDD" id="cd00834">
    <property type="entry name" value="KAS_I_II"/>
    <property type="match status" value="1"/>
</dbReference>
<dbReference type="Proteomes" id="UP000317835">
    <property type="component" value="Chromosome"/>
</dbReference>
<evidence type="ECO:0000256" key="9">
    <source>
        <dbReference type="ARBA" id="ARBA00023160"/>
    </source>
</evidence>
<evidence type="ECO:0000256" key="4">
    <source>
        <dbReference type="ARBA" id="ARBA00014657"/>
    </source>
</evidence>
<dbReference type="KEGG" id="tpla:ElP_07790"/>
<name>A0A518GWG5_9BACT</name>
<keyword evidence="5 11" id="KW-0444">Lipid biosynthesis</keyword>
<dbReference type="GO" id="GO:0005829">
    <property type="term" value="C:cytosol"/>
    <property type="evidence" value="ECO:0007669"/>
    <property type="project" value="TreeGrafter"/>
</dbReference>
<dbReference type="FunFam" id="3.40.47.10:FF:000009">
    <property type="entry name" value="3-oxoacyl-[acyl-carrier-protein] synthase 2"/>
    <property type="match status" value="1"/>
</dbReference>
<dbReference type="InterPro" id="IPR014031">
    <property type="entry name" value="Ketoacyl_synth_C"/>
</dbReference>
<dbReference type="NCBIfam" id="TIGR03150">
    <property type="entry name" value="fabF"/>
    <property type="match status" value="1"/>
</dbReference>
<dbReference type="InterPro" id="IPR000794">
    <property type="entry name" value="Beta-ketoacyl_synthase"/>
</dbReference>
<dbReference type="EMBL" id="CP036426">
    <property type="protein sequence ID" value="QDV32937.1"/>
    <property type="molecule type" value="Genomic_DNA"/>
</dbReference>
<dbReference type="GO" id="GO:0006633">
    <property type="term" value="P:fatty acid biosynthetic process"/>
    <property type="evidence" value="ECO:0007669"/>
    <property type="project" value="UniProtKB-UniRule"/>
</dbReference>
<keyword evidence="7" id="KW-0276">Fatty acid metabolism</keyword>
<dbReference type="InterPro" id="IPR014030">
    <property type="entry name" value="Ketoacyl_synth_N"/>
</dbReference>
<organism evidence="15 16">
    <name type="scientific">Tautonia plasticadhaerens</name>
    <dbReference type="NCBI Taxonomy" id="2527974"/>
    <lineage>
        <taxon>Bacteria</taxon>
        <taxon>Pseudomonadati</taxon>
        <taxon>Planctomycetota</taxon>
        <taxon>Planctomycetia</taxon>
        <taxon>Isosphaerales</taxon>
        <taxon>Isosphaeraceae</taxon>
        <taxon>Tautonia</taxon>
    </lineage>
</organism>
<reference evidence="15 16" key="1">
    <citation type="submission" date="2019-02" db="EMBL/GenBank/DDBJ databases">
        <title>Deep-cultivation of Planctomycetes and their phenomic and genomic characterization uncovers novel biology.</title>
        <authorList>
            <person name="Wiegand S."/>
            <person name="Jogler M."/>
            <person name="Boedeker C."/>
            <person name="Pinto D."/>
            <person name="Vollmers J."/>
            <person name="Rivas-Marin E."/>
            <person name="Kohn T."/>
            <person name="Peeters S.H."/>
            <person name="Heuer A."/>
            <person name="Rast P."/>
            <person name="Oberbeckmann S."/>
            <person name="Bunk B."/>
            <person name="Jeske O."/>
            <person name="Meyerdierks A."/>
            <person name="Storesund J.E."/>
            <person name="Kallscheuer N."/>
            <person name="Luecker S."/>
            <person name="Lage O.M."/>
            <person name="Pohl T."/>
            <person name="Merkel B.J."/>
            <person name="Hornburger P."/>
            <person name="Mueller R.-W."/>
            <person name="Bruemmer F."/>
            <person name="Labrenz M."/>
            <person name="Spormann A.M."/>
            <person name="Op den Camp H."/>
            <person name="Overmann J."/>
            <person name="Amann R."/>
            <person name="Jetten M.S.M."/>
            <person name="Mascher T."/>
            <person name="Medema M.H."/>
            <person name="Devos D.P."/>
            <person name="Kaster A.-K."/>
            <person name="Ovreas L."/>
            <person name="Rohde M."/>
            <person name="Galperin M.Y."/>
            <person name="Jogler C."/>
        </authorList>
    </citation>
    <scope>NUCLEOTIDE SEQUENCE [LARGE SCALE GENOMIC DNA]</scope>
    <source>
        <strain evidence="15 16">ElP</strain>
    </source>
</reference>
<dbReference type="SUPFAM" id="SSF53901">
    <property type="entry name" value="Thiolase-like"/>
    <property type="match status" value="2"/>
</dbReference>
<feature type="domain" description="Ketosynthase family 3 (KS3)" evidence="14">
    <location>
        <begin position="2"/>
        <end position="414"/>
    </location>
</feature>
<dbReference type="PANTHER" id="PTHR11712">
    <property type="entry name" value="POLYKETIDE SYNTHASE-RELATED"/>
    <property type="match status" value="1"/>
</dbReference>
<evidence type="ECO:0000256" key="1">
    <source>
        <dbReference type="ARBA" id="ARBA00005194"/>
    </source>
</evidence>
<keyword evidence="10 11" id="KW-0012">Acyltransferase</keyword>
<keyword evidence="8" id="KW-0443">Lipid metabolism</keyword>